<dbReference type="PRINTS" id="PR00837">
    <property type="entry name" value="V5TPXLIKE"/>
</dbReference>
<dbReference type="InterPro" id="IPR001283">
    <property type="entry name" value="CRISP-related"/>
</dbReference>
<evidence type="ECO:0000256" key="1">
    <source>
        <dbReference type="SAM" id="SignalP"/>
    </source>
</evidence>
<dbReference type="Gene3D" id="3.40.33.10">
    <property type="entry name" value="CAP"/>
    <property type="match status" value="1"/>
</dbReference>
<sequence>MWHQMFLPVWLCVIIAEFQTVLAQEPNAADELNTRMLKEHNAIRQKALDCKIAGQPQAAKMPMLTYDQELADAARKWALECRAERSSSADRVTKKWGLNGQNVASSTDFQGVVDLWFIGHRHYDYANNQCDRLYNCNSYLQIVSAKTVSIGCAYNRCNRTADFPYDLAVVCNYGPQANFSTQPYEKGEKTMCSGTTHSVFQWINRTQLLAIILWWLNNFFSLM</sequence>
<dbReference type="PANTHER" id="PTHR10334">
    <property type="entry name" value="CYSTEINE-RICH SECRETORY PROTEIN-RELATED"/>
    <property type="match status" value="1"/>
</dbReference>
<keyword evidence="1" id="KW-0732">Signal</keyword>
<dbReference type="InterPro" id="IPR014044">
    <property type="entry name" value="CAP_dom"/>
</dbReference>
<evidence type="ECO:0000259" key="2">
    <source>
        <dbReference type="SMART" id="SM00198"/>
    </source>
</evidence>
<dbReference type="SUPFAM" id="SSF55797">
    <property type="entry name" value="PR-1-like"/>
    <property type="match status" value="1"/>
</dbReference>
<keyword evidence="4" id="KW-1185">Reference proteome</keyword>
<accession>A0A4E0S197</accession>
<dbReference type="Pfam" id="PF00188">
    <property type="entry name" value="CAP"/>
    <property type="match status" value="1"/>
</dbReference>
<dbReference type="Proteomes" id="UP000230066">
    <property type="component" value="Unassembled WGS sequence"/>
</dbReference>
<dbReference type="SMART" id="SM00198">
    <property type="entry name" value="SCP"/>
    <property type="match status" value="1"/>
</dbReference>
<proteinExistence type="predicted"/>
<feature type="chain" id="PRO_5020031618" description="SCP domain-containing protein" evidence="1">
    <location>
        <begin position="24"/>
        <end position="223"/>
    </location>
</feature>
<dbReference type="CDD" id="cd05380">
    <property type="entry name" value="CAP_euk"/>
    <property type="match status" value="1"/>
</dbReference>
<protein>
    <recommendedName>
        <fullName evidence="2">SCP domain-containing protein</fullName>
    </recommendedName>
</protein>
<dbReference type="AlphaFoldDB" id="A0A4E0S197"/>
<gene>
    <name evidence="3" type="ORF">D915_004622</name>
</gene>
<reference evidence="3" key="1">
    <citation type="submission" date="2019-03" db="EMBL/GenBank/DDBJ databases">
        <title>Improved annotation for the trematode Fasciola hepatica.</title>
        <authorList>
            <person name="Choi Y.-J."/>
            <person name="Martin J."/>
            <person name="Mitreva M."/>
        </authorList>
    </citation>
    <scope>NUCLEOTIDE SEQUENCE [LARGE SCALE GENOMIC DNA]</scope>
</reference>
<dbReference type="EMBL" id="JXXN02001636">
    <property type="protein sequence ID" value="THD24370.1"/>
    <property type="molecule type" value="Genomic_DNA"/>
</dbReference>
<dbReference type="InterPro" id="IPR035940">
    <property type="entry name" value="CAP_sf"/>
</dbReference>
<evidence type="ECO:0000313" key="4">
    <source>
        <dbReference type="Proteomes" id="UP000230066"/>
    </source>
</evidence>
<feature type="domain" description="SCP" evidence="2">
    <location>
        <begin position="30"/>
        <end position="181"/>
    </location>
</feature>
<evidence type="ECO:0000313" key="3">
    <source>
        <dbReference type="EMBL" id="THD24370.1"/>
    </source>
</evidence>
<organism evidence="3 4">
    <name type="scientific">Fasciola hepatica</name>
    <name type="common">Liver fluke</name>
    <dbReference type="NCBI Taxonomy" id="6192"/>
    <lineage>
        <taxon>Eukaryota</taxon>
        <taxon>Metazoa</taxon>
        <taxon>Spiralia</taxon>
        <taxon>Lophotrochozoa</taxon>
        <taxon>Platyhelminthes</taxon>
        <taxon>Trematoda</taxon>
        <taxon>Digenea</taxon>
        <taxon>Plagiorchiida</taxon>
        <taxon>Echinostomata</taxon>
        <taxon>Echinostomatoidea</taxon>
        <taxon>Fasciolidae</taxon>
        <taxon>Fasciola</taxon>
    </lineage>
</organism>
<name>A0A4E0S197_FASHE</name>
<comment type="caution">
    <text evidence="3">The sequence shown here is derived from an EMBL/GenBank/DDBJ whole genome shotgun (WGS) entry which is preliminary data.</text>
</comment>
<feature type="signal peptide" evidence="1">
    <location>
        <begin position="1"/>
        <end position="23"/>
    </location>
</feature>